<dbReference type="CDD" id="cd18915">
    <property type="entry name" value="bHLH_AtLHW_like"/>
    <property type="match status" value="1"/>
</dbReference>
<feature type="compositionally biased region" description="Basic and acidic residues" evidence="3">
    <location>
        <begin position="637"/>
        <end position="650"/>
    </location>
</feature>
<keyword evidence="2" id="KW-0804">Transcription</keyword>
<keyword evidence="5" id="KW-1185">Reference proteome</keyword>
<evidence type="ECO:0000313" key="5">
    <source>
        <dbReference type="Proteomes" id="UP000515123"/>
    </source>
</evidence>
<dbReference type="PANTHER" id="PTHR46196:SF4">
    <property type="entry name" value="TRANSCRIPTION FACTOR LHW"/>
    <property type="match status" value="1"/>
</dbReference>
<evidence type="ECO:0000256" key="3">
    <source>
        <dbReference type="SAM" id="MobiDB-lite"/>
    </source>
</evidence>
<dbReference type="InterPro" id="IPR011598">
    <property type="entry name" value="bHLH_dom"/>
</dbReference>
<reference evidence="5" key="1">
    <citation type="journal article" date="2015" name="Nat. Genet.">
        <title>The pineapple genome and the evolution of CAM photosynthesis.</title>
        <authorList>
            <person name="Ming R."/>
            <person name="VanBuren R."/>
            <person name="Wai C.M."/>
            <person name="Tang H."/>
            <person name="Schatz M.C."/>
            <person name="Bowers J.E."/>
            <person name="Lyons E."/>
            <person name="Wang M.L."/>
            <person name="Chen J."/>
            <person name="Biggers E."/>
            <person name="Zhang J."/>
            <person name="Huang L."/>
            <person name="Zhang L."/>
            <person name="Miao W."/>
            <person name="Zhang J."/>
            <person name="Ye Z."/>
            <person name="Miao C."/>
            <person name="Lin Z."/>
            <person name="Wang H."/>
            <person name="Zhou H."/>
            <person name="Yim W.C."/>
            <person name="Priest H.D."/>
            <person name="Zheng C."/>
            <person name="Woodhouse M."/>
            <person name="Edger P.P."/>
            <person name="Guyot R."/>
            <person name="Guo H.B."/>
            <person name="Guo H."/>
            <person name="Zheng G."/>
            <person name="Singh R."/>
            <person name="Sharma A."/>
            <person name="Min X."/>
            <person name="Zheng Y."/>
            <person name="Lee H."/>
            <person name="Gurtowski J."/>
            <person name="Sedlazeck F.J."/>
            <person name="Harkess A."/>
            <person name="McKain M.R."/>
            <person name="Liao Z."/>
            <person name="Fang J."/>
            <person name="Liu J."/>
            <person name="Zhang X."/>
            <person name="Zhang Q."/>
            <person name="Hu W."/>
            <person name="Qin Y."/>
            <person name="Wang K."/>
            <person name="Chen L.Y."/>
            <person name="Shirley N."/>
            <person name="Lin Y.R."/>
            <person name="Liu L.Y."/>
            <person name="Hernandez A.G."/>
            <person name="Wright C.L."/>
            <person name="Bulone V."/>
            <person name="Tuskan G.A."/>
            <person name="Heath K."/>
            <person name="Zee F."/>
            <person name="Moore P.H."/>
            <person name="Sunkar R."/>
            <person name="Leebens-Mack J.H."/>
            <person name="Mockler T."/>
            <person name="Bennetzen J.L."/>
            <person name="Freeling M."/>
            <person name="Sankoff D."/>
            <person name="Paterson A.H."/>
            <person name="Zhu X."/>
            <person name="Yang X."/>
            <person name="Smith J.A."/>
            <person name="Cushman J.C."/>
            <person name="Paull R.E."/>
            <person name="Yu Q."/>
        </authorList>
    </citation>
    <scope>NUCLEOTIDE SEQUENCE [LARGE SCALE GENOMIC DNA]</scope>
    <source>
        <strain evidence="5">cv. F153</strain>
    </source>
</reference>
<dbReference type="Gramene" id="Aco016776.1.mrna1">
    <property type="protein sequence ID" value="Aco016776.1.mrna1"/>
    <property type="gene ID" value="Aco016776.1.path1"/>
</dbReference>
<dbReference type="GO" id="GO:0003700">
    <property type="term" value="F:DNA-binding transcription factor activity"/>
    <property type="evidence" value="ECO:0007669"/>
    <property type="project" value="InterPro"/>
</dbReference>
<reference evidence="6" key="2">
    <citation type="submission" date="2025-08" db="UniProtKB">
        <authorList>
            <consortium name="RefSeq"/>
        </authorList>
    </citation>
    <scope>IDENTIFICATION</scope>
    <source>
        <tissue evidence="6">Leaf</tissue>
    </source>
</reference>
<evidence type="ECO:0000313" key="6">
    <source>
        <dbReference type="RefSeq" id="XP_020106963.1"/>
    </source>
</evidence>
<protein>
    <submittedName>
        <fullName evidence="6">Transcription factor LHW-like</fullName>
    </submittedName>
</protein>
<name>A0A6P5GLP5_ANACO</name>
<evidence type="ECO:0000259" key="4">
    <source>
        <dbReference type="PROSITE" id="PS50888"/>
    </source>
</evidence>
<dbReference type="PROSITE" id="PS50888">
    <property type="entry name" value="BHLH"/>
    <property type="match status" value="1"/>
</dbReference>
<feature type="domain" description="BHLH" evidence="4">
    <location>
        <begin position="636"/>
        <end position="685"/>
    </location>
</feature>
<evidence type="ECO:0000256" key="1">
    <source>
        <dbReference type="ARBA" id="ARBA00023015"/>
    </source>
</evidence>
<dbReference type="OrthoDB" id="1883654at2759"/>
<dbReference type="Pfam" id="PF23176">
    <property type="entry name" value="bHLH_LHW"/>
    <property type="match status" value="1"/>
</dbReference>
<proteinExistence type="predicted"/>
<gene>
    <name evidence="6" type="primary">LOC109723142</name>
</gene>
<dbReference type="PANTHER" id="PTHR46196">
    <property type="entry name" value="TRANSCRIPTION FACTOR BHLH155-LIKE ISOFORM X1-RELATED"/>
    <property type="match status" value="1"/>
</dbReference>
<dbReference type="InterPro" id="IPR025610">
    <property type="entry name" value="MYC/MYB_N"/>
</dbReference>
<organism evidence="5 6">
    <name type="scientific">Ananas comosus</name>
    <name type="common">Pineapple</name>
    <name type="synonym">Ananas ananas</name>
    <dbReference type="NCBI Taxonomy" id="4615"/>
    <lineage>
        <taxon>Eukaryota</taxon>
        <taxon>Viridiplantae</taxon>
        <taxon>Streptophyta</taxon>
        <taxon>Embryophyta</taxon>
        <taxon>Tracheophyta</taxon>
        <taxon>Spermatophyta</taxon>
        <taxon>Magnoliopsida</taxon>
        <taxon>Liliopsida</taxon>
        <taxon>Poales</taxon>
        <taxon>Bromeliaceae</taxon>
        <taxon>Bromelioideae</taxon>
        <taxon>Ananas</taxon>
    </lineage>
</organism>
<keyword evidence="1" id="KW-0805">Transcription regulation</keyword>
<dbReference type="RefSeq" id="XP_020106963.1">
    <property type="nucleotide sequence ID" value="XM_020251374.1"/>
</dbReference>
<sequence length="843" mass="92575">MSGFEMFSLREVLRRLCAEIGWSYAVFWRAIGPSHRMLLVWEDGCCGHTSGILGSEASDLLLEEHGLVQKLHNQQAAKYGSQTEESVNALVRKTMMTQVHVIGDGIVGEAAFTGNHRWIVRDSLKDYGSLSKDADEMNQQFAAGIQTIVIIPILPRGVLQLGSTQMLMENVGFLIHTKNLLSQLNNRSGSSFSRLSLDTNPSFVEPILHCSRQLEGETVGARVYTKANLSLGKQGVTNDNGSKIQTQPSVMDSDFTSRLTSLEEQLLFMSHDGLLEPGNNAGSAVQGTGAVRLILNGRDNPNLLEDSNIVSPHLQNKLLNTVDSLGKFGSLLHGSNEITRVLCANSSGTGTSQMIDQRYNNAESSQQNQPSSPYRVTQAVPIEGNEGRHENDLVEAAGLRRSIQNDRQTRSIANSIANESNKIYATENGNGVKDENDCKLSHIRTEKTSLLPLDRSMESDLFDMLGPKFRQFHDGSDNSLGINAFIHSIKSDASPAFDSANDDFSQSGIFSVADTDQLLDAIVSSINPTAKQNSDDSISCKTSQTDIHNSACYGGYAPSSEVKQDELSYLPPVPIKNETAISSYVKPQCSHPQSTGVHKSQIHLWLESGQNMKCDSMPASNSKKLDITGKANRKRSRPGESPRPRPKDRQMIQDRIKELREIVPNGAKCSIDALLEKTIKHMLFLQSVTKYADKLKEKGECKIVDKDGGLLLKDCYEGGATWAFDVGSQSMICPIIVEDLNQPRQMLVEMLCEERGFFLEIADFVKGLGLTILKGVMEARKSKVWARFVVEANRDVTRMEIFLSLVRLLEQTAGGGIIPMNVNNVDATHTLLCQPSSIPATGL</sequence>
<dbReference type="Pfam" id="PF14215">
    <property type="entry name" value="bHLH-MYC_N"/>
    <property type="match status" value="1"/>
</dbReference>
<dbReference type="Proteomes" id="UP000515123">
    <property type="component" value="Linkage group 17"/>
</dbReference>
<feature type="compositionally biased region" description="Polar residues" evidence="3">
    <location>
        <begin position="613"/>
        <end position="622"/>
    </location>
</feature>
<feature type="region of interest" description="Disordered" evidence="3">
    <location>
        <begin position="613"/>
        <end position="650"/>
    </location>
</feature>
<dbReference type="GeneID" id="109723142"/>
<dbReference type="InterPro" id="IPR043561">
    <property type="entry name" value="LHW-like"/>
</dbReference>
<dbReference type="GO" id="GO:0046983">
    <property type="term" value="F:protein dimerization activity"/>
    <property type="evidence" value="ECO:0007669"/>
    <property type="project" value="InterPro"/>
</dbReference>
<evidence type="ECO:0000256" key="2">
    <source>
        <dbReference type="ARBA" id="ARBA00023163"/>
    </source>
</evidence>
<dbReference type="AlphaFoldDB" id="A0A6P5GLP5"/>
<accession>A0A6P5GLP5</accession>